<evidence type="ECO:0000313" key="2">
    <source>
        <dbReference type="EMBL" id="KAF9609350.1"/>
    </source>
</evidence>
<dbReference type="AlphaFoldDB" id="A0A835HYN7"/>
<feature type="region of interest" description="Disordered" evidence="1">
    <location>
        <begin position="249"/>
        <end position="292"/>
    </location>
</feature>
<dbReference type="Proteomes" id="UP000631114">
    <property type="component" value="Unassembled WGS sequence"/>
</dbReference>
<gene>
    <name evidence="2" type="ORF">IFM89_015605</name>
</gene>
<keyword evidence="3" id="KW-1185">Reference proteome</keyword>
<evidence type="ECO:0000313" key="3">
    <source>
        <dbReference type="Proteomes" id="UP000631114"/>
    </source>
</evidence>
<reference evidence="2 3" key="1">
    <citation type="submission" date="2020-10" db="EMBL/GenBank/DDBJ databases">
        <title>The Coptis chinensis genome and diversification of protoberbering-type alkaloids.</title>
        <authorList>
            <person name="Wang B."/>
            <person name="Shu S."/>
            <person name="Song C."/>
            <person name="Liu Y."/>
        </authorList>
    </citation>
    <scope>NUCLEOTIDE SEQUENCE [LARGE SCALE GENOMIC DNA]</scope>
    <source>
        <strain evidence="2">HL-2020</strain>
        <tissue evidence="2">Leaf</tissue>
    </source>
</reference>
<dbReference type="EMBL" id="JADFTS010000004">
    <property type="protein sequence ID" value="KAF9609350.1"/>
    <property type="molecule type" value="Genomic_DNA"/>
</dbReference>
<accession>A0A835HYN7</accession>
<proteinExistence type="predicted"/>
<dbReference type="PANTHER" id="PTHR33871">
    <property type="entry name" value="OS05G0503100 PROTEIN-RELATED"/>
    <property type="match status" value="1"/>
</dbReference>
<dbReference type="OrthoDB" id="1922230at2759"/>
<name>A0A835HYN7_9MAGN</name>
<feature type="region of interest" description="Disordered" evidence="1">
    <location>
        <begin position="52"/>
        <end position="74"/>
    </location>
</feature>
<dbReference type="PANTHER" id="PTHR33871:SF1">
    <property type="entry name" value="OS05G0503100 PROTEIN"/>
    <property type="match status" value="1"/>
</dbReference>
<organism evidence="2 3">
    <name type="scientific">Coptis chinensis</name>
    <dbReference type="NCBI Taxonomy" id="261450"/>
    <lineage>
        <taxon>Eukaryota</taxon>
        <taxon>Viridiplantae</taxon>
        <taxon>Streptophyta</taxon>
        <taxon>Embryophyta</taxon>
        <taxon>Tracheophyta</taxon>
        <taxon>Spermatophyta</taxon>
        <taxon>Magnoliopsida</taxon>
        <taxon>Ranunculales</taxon>
        <taxon>Ranunculaceae</taxon>
        <taxon>Coptidoideae</taxon>
        <taxon>Coptis</taxon>
    </lineage>
</organism>
<feature type="region of interest" description="Disordered" evidence="1">
    <location>
        <begin position="191"/>
        <end position="212"/>
    </location>
</feature>
<comment type="caution">
    <text evidence="2">The sequence shown here is derived from an EMBL/GenBank/DDBJ whole genome shotgun (WGS) entry which is preliminary data.</text>
</comment>
<protein>
    <submittedName>
        <fullName evidence="2">Uncharacterized protein</fullName>
    </submittedName>
</protein>
<sequence>MLAMEVVGRLKNHLRAGPLKVEGKRWHNSPSSDGGEVLYYCCGGSFSDGWDVSSTKKPTEETPLPPPPPKDQHLQLQDRTLVPESDPPTESKQTHINIKKTPQLPSVLLPQLDQEESVKEVLSETTAPKPRFPKFHEQKILRLPSFPKLEEQRSRPFEDVSEVSEICSVSESVSTSALTDERSHEYDEVMQQRFGQSPSKQFQRKRSDSGDFYMRGESPVKRSDQHWLNNRSDVGGKSVYAGQVTRPRNLMQNGVMRDQGESSRRRSSSPATRIDVGGNNRPGISRSQSGKRVVRSLGRNAVLAPEIGQNLEGSKEKWQVKESLEDPLVSLECFIFL</sequence>
<evidence type="ECO:0000256" key="1">
    <source>
        <dbReference type="SAM" id="MobiDB-lite"/>
    </source>
</evidence>